<dbReference type="InterPro" id="IPR001579">
    <property type="entry name" value="Glyco_hydro_18_chit_AS"/>
</dbReference>
<evidence type="ECO:0000256" key="4">
    <source>
        <dbReference type="ARBA" id="ARBA00023277"/>
    </source>
</evidence>
<dbReference type="Gene3D" id="3.10.50.10">
    <property type="match status" value="1"/>
</dbReference>
<dbReference type="InterPro" id="IPR001223">
    <property type="entry name" value="Glyco_hydro18_cat"/>
</dbReference>
<dbReference type="InterPro" id="IPR029070">
    <property type="entry name" value="Chitinase_insertion_sf"/>
</dbReference>
<keyword evidence="4" id="KW-0119">Carbohydrate metabolism</keyword>
<dbReference type="Pfam" id="PF00704">
    <property type="entry name" value="Glyco_hydro_18"/>
    <property type="match status" value="1"/>
</dbReference>
<dbReference type="PROSITE" id="PS01095">
    <property type="entry name" value="GH18_1"/>
    <property type="match status" value="1"/>
</dbReference>
<accession>A0ABR1JQA9</accession>
<evidence type="ECO:0000313" key="11">
    <source>
        <dbReference type="EMBL" id="KAK7464770.1"/>
    </source>
</evidence>
<evidence type="ECO:0000313" key="12">
    <source>
        <dbReference type="Proteomes" id="UP001498398"/>
    </source>
</evidence>
<comment type="caution">
    <text evidence="11">The sequence shown here is derived from an EMBL/GenBank/DDBJ whole genome shotgun (WGS) entry which is preliminary data.</text>
</comment>
<feature type="domain" description="GH18" evidence="10">
    <location>
        <begin position="155"/>
        <end position="548"/>
    </location>
</feature>
<keyword evidence="6" id="KW-0624">Polysaccharide degradation</keyword>
<dbReference type="Gene3D" id="3.20.20.80">
    <property type="entry name" value="Glycosidases"/>
    <property type="match status" value="1"/>
</dbReference>
<reference evidence="11 12" key="1">
    <citation type="submission" date="2024-01" db="EMBL/GenBank/DDBJ databases">
        <title>A draft genome for the cacao thread blight pathogen Marasmiellus scandens.</title>
        <authorList>
            <person name="Baruah I.K."/>
            <person name="Leung J."/>
            <person name="Bukari Y."/>
            <person name="Amoako-Attah I."/>
            <person name="Meinhardt L.W."/>
            <person name="Bailey B.A."/>
            <person name="Cohen S.P."/>
        </authorList>
    </citation>
    <scope>NUCLEOTIDE SEQUENCE [LARGE SCALE GENOMIC DNA]</scope>
    <source>
        <strain evidence="11 12">GH-19</strain>
    </source>
</reference>
<gene>
    <name evidence="11" type="ORF">VKT23_005977</name>
</gene>
<dbReference type="PROSITE" id="PS51910">
    <property type="entry name" value="GH18_2"/>
    <property type="match status" value="1"/>
</dbReference>
<dbReference type="EMBL" id="JBANRG010000007">
    <property type="protein sequence ID" value="KAK7464770.1"/>
    <property type="molecule type" value="Genomic_DNA"/>
</dbReference>
<organism evidence="11 12">
    <name type="scientific">Marasmiellus scandens</name>
    <dbReference type="NCBI Taxonomy" id="2682957"/>
    <lineage>
        <taxon>Eukaryota</taxon>
        <taxon>Fungi</taxon>
        <taxon>Dikarya</taxon>
        <taxon>Basidiomycota</taxon>
        <taxon>Agaricomycotina</taxon>
        <taxon>Agaricomycetes</taxon>
        <taxon>Agaricomycetidae</taxon>
        <taxon>Agaricales</taxon>
        <taxon>Marasmiineae</taxon>
        <taxon>Omphalotaceae</taxon>
        <taxon>Marasmiellus</taxon>
    </lineage>
</organism>
<dbReference type="Proteomes" id="UP001498398">
    <property type="component" value="Unassembled WGS sequence"/>
</dbReference>
<dbReference type="SUPFAM" id="SSF51445">
    <property type="entry name" value="(Trans)glycosidases"/>
    <property type="match status" value="1"/>
</dbReference>
<evidence type="ECO:0000256" key="2">
    <source>
        <dbReference type="ARBA" id="ARBA00022801"/>
    </source>
</evidence>
<dbReference type="SMART" id="SM00312">
    <property type="entry name" value="PX"/>
    <property type="match status" value="1"/>
</dbReference>
<dbReference type="PANTHER" id="PTHR11177">
    <property type="entry name" value="CHITINASE"/>
    <property type="match status" value="1"/>
</dbReference>
<dbReference type="InterPro" id="IPR050314">
    <property type="entry name" value="Glycosyl_Hydrlase_18"/>
</dbReference>
<protein>
    <recommendedName>
        <fullName evidence="13">Chitinase</fullName>
    </recommendedName>
</protein>
<dbReference type="PANTHER" id="PTHR11177:SF317">
    <property type="entry name" value="CHITINASE 12-RELATED"/>
    <property type="match status" value="1"/>
</dbReference>
<evidence type="ECO:0000256" key="6">
    <source>
        <dbReference type="ARBA" id="ARBA00023326"/>
    </source>
</evidence>
<dbReference type="SUPFAM" id="SSF64268">
    <property type="entry name" value="PX domain"/>
    <property type="match status" value="1"/>
</dbReference>
<evidence type="ECO:0000259" key="9">
    <source>
        <dbReference type="PROSITE" id="PS50195"/>
    </source>
</evidence>
<comment type="catalytic activity">
    <reaction evidence="1">
        <text>Random endo-hydrolysis of N-acetyl-beta-D-glucosaminide (1-&gt;4)-beta-linkages in chitin and chitodextrins.</text>
        <dbReference type="EC" id="3.2.1.14"/>
    </reaction>
</comment>
<keyword evidence="2 7" id="KW-0378">Hydrolase</keyword>
<evidence type="ECO:0000256" key="5">
    <source>
        <dbReference type="ARBA" id="ARBA00023295"/>
    </source>
</evidence>
<dbReference type="InterPro" id="IPR001683">
    <property type="entry name" value="PX_dom"/>
</dbReference>
<keyword evidence="5 7" id="KW-0326">Glycosidase</keyword>
<dbReference type="Pfam" id="PF00787">
    <property type="entry name" value="PX"/>
    <property type="match status" value="1"/>
</dbReference>
<dbReference type="SMART" id="SM00636">
    <property type="entry name" value="Glyco_18"/>
    <property type="match status" value="1"/>
</dbReference>
<keyword evidence="3" id="KW-0146">Chitin degradation</keyword>
<evidence type="ECO:0000256" key="8">
    <source>
        <dbReference type="RuleBase" id="RU004453"/>
    </source>
</evidence>
<evidence type="ECO:0008006" key="13">
    <source>
        <dbReference type="Google" id="ProtNLM"/>
    </source>
</evidence>
<evidence type="ECO:0000259" key="10">
    <source>
        <dbReference type="PROSITE" id="PS51910"/>
    </source>
</evidence>
<dbReference type="InterPro" id="IPR036871">
    <property type="entry name" value="PX_dom_sf"/>
</dbReference>
<keyword evidence="12" id="KW-1185">Reference proteome</keyword>
<dbReference type="CDD" id="cd06093">
    <property type="entry name" value="PX_domain"/>
    <property type="match status" value="1"/>
</dbReference>
<evidence type="ECO:0000256" key="1">
    <source>
        <dbReference type="ARBA" id="ARBA00000822"/>
    </source>
</evidence>
<evidence type="ECO:0000256" key="3">
    <source>
        <dbReference type="ARBA" id="ARBA00023024"/>
    </source>
</evidence>
<name>A0ABR1JQA9_9AGAR</name>
<dbReference type="InterPro" id="IPR011583">
    <property type="entry name" value="Chitinase_II/V-like_cat"/>
</dbReference>
<dbReference type="InterPro" id="IPR017853">
    <property type="entry name" value="GH"/>
</dbReference>
<proteinExistence type="inferred from homology"/>
<evidence type="ECO:0000256" key="7">
    <source>
        <dbReference type="RuleBase" id="RU000489"/>
    </source>
</evidence>
<feature type="domain" description="PX" evidence="9">
    <location>
        <begin position="1"/>
        <end position="117"/>
    </location>
</feature>
<dbReference type="PROSITE" id="PS50195">
    <property type="entry name" value="PX"/>
    <property type="match status" value="1"/>
</dbReference>
<dbReference type="Gene3D" id="3.30.1520.10">
    <property type="entry name" value="Phox-like domain"/>
    <property type="match status" value="1"/>
</dbReference>
<comment type="similarity">
    <text evidence="8">Belongs to the glycosyl hydrolase 18 family.</text>
</comment>
<sequence>MSAPVVTIDTHTTSSFPRPHIRYVVHVKHQGKHTVVERRYSEFLALQSSLQFTDPDLTFPPKRILVTSFFPSAWADDTLIAERKAGLAAYLQKVLMRPGFEGNQVLKGFLSSNTQSTESQGKFDPEDAIPSTLSRKAALELLKASEGEVHTEASPISAAYYPDWNAGRFPPESLDYSKFDILFFAFATPSSSAGLDWDDGAQDILRRLVQSARSSGNGTKIVLSVGGWGGSTNFSGAVSNDTNRRTFANALSDAVNNFGLDGIDIDWEYPNSPGAGHPYDPSDVGHFYYLLQLLRQALGPSKIISAAVAHLPWLGRNGQPITDVAKYAAEMTYINIMNYDVWGASANPGPNAPLGNLCGTSSQPSASAQGALKAWTAAGCPANKFLLGLPLYGYVSNSTRTSLSGSFAPSENPDEGRKFLGGAHVRTRTPVERDDKNVETTRANADLRGWYGQQIPFSEIVRSGALVKKSDGNYGQGGGFTYAWDDCSDTPFLYNVAQSTVVTFDDTYSLKDKAIFARQNGMAGCFTWSLDQDDGLTLQNAIRSALGK</sequence>